<dbReference type="AlphaFoldDB" id="A0A1J5RCQ4"/>
<organism evidence="1">
    <name type="scientific">mine drainage metagenome</name>
    <dbReference type="NCBI Taxonomy" id="410659"/>
    <lineage>
        <taxon>unclassified sequences</taxon>
        <taxon>metagenomes</taxon>
        <taxon>ecological metagenomes</taxon>
    </lineage>
</organism>
<name>A0A1J5RCQ4_9ZZZZ</name>
<evidence type="ECO:0000313" key="1">
    <source>
        <dbReference type="EMBL" id="OIQ93561.1"/>
    </source>
</evidence>
<proteinExistence type="predicted"/>
<comment type="caution">
    <text evidence="1">The sequence shown here is derived from an EMBL/GenBank/DDBJ whole genome shotgun (WGS) entry which is preliminary data.</text>
</comment>
<protein>
    <submittedName>
        <fullName evidence="1">Uncharacterized protein</fullName>
    </submittedName>
</protein>
<gene>
    <name evidence="1" type="ORF">GALL_245210</name>
</gene>
<sequence length="269" mass="29952">MNPSVDPTRLLAIDHMMLGLARTRFLAVVGRAVLDLRHLKEDQLAPLTQAEDLPPAFRAAYADLGRRLEVYLAVFDNLQALELEWLSDDLKDEACISARLWASSISIPAAEIPCIQAVVERLNLASSAVRATLDQMKARLVTMPPSAIAWDNRVEVRCTLDFAPVPERPCYRLAEDPLALELHPPLTEYLLPCADEPTPSWGEIAQAGPFQGQFLSDLAHSVVNRRNALRWRLLPLIEDIWCEVFIRGDGHASHKPNDEGPPSKLPFGD</sequence>
<reference evidence="1" key="1">
    <citation type="submission" date="2016-10" db="EMBL/GenBank/DDBJ databases">
        <title>Sequence of Gallionella enrichment culture.</title>
        <authorList>
            <person name="Poehlein A."/>
            <person name="Muehling M."/>
            <person name="Daniel R."/>
        </authorList>
    </citation>
    <scope>NUCLEOTIDE SEQUENCE</scope>
</reference>
<dbReference type="EMBL" id="MLJW01000205">
    <property type="protein sequence ID" value="OIQ93561.1"/>
    <property type="molecule type" value="Genomic_DNA"/>
</dbReference>
<accession>A0A1J5RCQ4</accession>